<keyword evidence="2" id="KW-0689">Ribosomal protein</keyword>
<evidence type="ECO:0000256" key="3">
    <source>
        <dbReference type="ARBA" id="ARBA00023274"/>
    </source>
</evidence>
<organism evidence="4 5">
    <name type="scientific">Dictyostelium purpureum</name>
    <name type="common">Slime mold</name>
    <dbReference type="NCBI Taxonomy" id="5786"/>
    <lineage>
        <taxon>Eukaryota</taxon>
        <taxon>Amoebozoa</taxon>
        <taxon>Evosea</taxon>
        <taxon>Eumycetozoa</taxon>
        <taxon>Dictyostelia</taxon>
        <taxon>Dictyosteliales</taxon>
        <taxon>Dictyosteliaceae</taxon>
        <taxon>Dictyostelium</taxon>
    </lineage>
</organism>
<dbReference type="Proteomes" id="UP000001064">
    <property type="component" value="Unassembled WGS sequence"/>
</dbReference>
<dbReference type="InterPro" id="IPR005290">
    <property type="entry name" value="Ribosomal_uS15_bac-type"/>
</dbReference>
<dbReference type="OMA" id="WYNLPTW"/>
<evidence type="ECO:0008006" key="6">
    <source>
        <dbReference type="Google" id="ProtNLM"/>
    </source>
</evidence>
<dbReference type="CDD" id="cd00353">
    <property type="entry name" value="Ribosomal_S15p_S13e"/>
    <property type="match status" value="1"/>
</dbReference>
<dbReference type="GO" id="GO:0006412">
    <property type="term" value="P:translation"/>
    <property type="evidence" value="ECO:0007669"/>
    <property type="project" value="InterPro"/>
</dbReference>
<dbReference type="SUPFAM" id="SSF47060">
    <property type="entry name" value="S15/NS1 RNA-binding domain"/>
    <property type="match status" value="1"/>
</dbReference>
<dbReference type="VEuPathDB" id="AmoebaDB:DICPUDRAFT_80829"/>
<dbReference type="EMBL" id="GL871143">
    <property type="protein sequence ID" value="EGC33415.1"/>
    <property type="molecule type" value="Genomic_DNA"/>
</dbReference>
<dbReference type="OrthoDB" id="441444at2759"/>
<dbReference type="PANTHER" id="PTHR23321">
    <property type="entry name" value="RIBOSOMAL PROTEIN S15, BACTERIAL AND ORGANELLAR"/>
    <property type="match status" value="1"/>
</dbReference>
<dbReference type="AlphaFoldDB" id="F0ZRN5"/>
<evidence type="ECO:0000256" key="1">
    <source>
        <dbReference type="ARBA" id="ARBA00008434"/>
    </source>
</evidence>
<dbReference type="Pfam" id="PF00312">
    <property type="entry name" value="Ribosomal_S15"/>
    <property type="match status" value="1"/>
</dbReference>
<evidence type="ECO:0000313" key="4">
    <source>
        <dbReference type="EMBL" id="EGC33415.1"/>
    </source>
</evidence>
<keyword evidence="5" id="KW-1185">Reference proteome</keyword>
<dbReference type="GO" id="GO:0005737">
    <property type="term" value="C:cytoplasm"/>
    <property type="evidence" value="ECO:0007669"/>
    <property type="project" value="UniProtKB-ARBA"/>
</dbReference>
<keyword evidence="3" id="KW-0687">Ribonucleoprotein</keyword>
<dbReference type="GO" id="GO:0005840">
    <property type="term" value="C:ribosome"/>
    <property type="evidence" value="ECO:0007669"/>
    <property type="project" value="UniProtKB-KW"/>
</dbReference>
<dbReference type="HAMAP" id="MF_01343_B">
    <property type="entry name" value="Ribosomal_uS15_B"/>
    <property type="match status" value="1"/>
</dbReference>
<evidence type="ECO:0000313" key="5">
    <source>
        <dbReference type="Proteomes" id="UP000001064"/>
    </source>
</evidence>
<sequence>MIRLFQRSLVISKDQAFKKCSGLSYNIREFCSNNNNNELNLTRKEFEEFKNKKEFIKRLEENLDENNVKKSFQVDNEKPIDYEFISNKLGIKDNDKYIKVQDLVSEKVKQEPGFENFDLSVDEAKFGLQELEKLLRAPNGEKTIGLLINELKQVFGLESDQEMDRKLKNLQESLSLKLGGVSIEEFIAQNRDNMSSISREQRAIVHEYFENHPYIKNIRQTSFVLDLINLSEQYRGSDSKNFEENIRKHFNIDQKTTGSAEEDGFKEQDLDQVDFIPPADSEFVTNANKDNNFEESVVDLIKSGTILTYMRKVFEDAKESADPVSAKLEKEAKEATIAKELESFNQIAQREIDSATIKYRENSDNPEDFYDADVTPEFDMMQPVQFQEQAKDPRDLLKYYHLYPKKIKQWINYTHTPMGIFSTFGVWYNLPTWYTKFYQPSPPETFITPESENVFQQPEIPEDLRNSYRFGVTEEEARLLHPKFKEFLTFQYATQPEVTAFRKRVCIEKYGTSLQDSGSPMVQISILTEKINVVQAHLAKNKKDYLAKKNLPMLERRRRNLIKYLKKKNIEQYFIITKDLKLKNFNY</sequence>
<dbReference type="GO" id="GO:0003735">
    <property type="term" value="F:structural constituent of ribosome"/>
    <property type="evidence" value="ECO:0007669"/>
    <property type="project" value="InterPro"/>
</dbReference>
<name>F0ZRN5_DICPU</name>
<dbReference type="InterPro" id="IPR009068">
    <property type="entry name" value="uS15_NS1_RNA-bd_sf"/>
</dbReference>
<protein>
    <recommendedName>
        <fullName evidence="6">Ribosomal protein S15</fullName>
    </recommendedName>
</protein>
<dbReference type="eggNOG" id="ENOG502SBM9">
    <property type="taxonomic scope" value="Eukaryota"/>
</dbReference>
<dbReference type="PROSITE" id="PS00362">
    <property type="entry name" value="RIBOSOMAL_S15"/>
    <property type="match status" value="1"/>
</dbReference>
<dbReference type="RefSeq" id="XP_003290079.1">
    <property type="nucleotide sequence ID" value="XM_003290031.1"/>
</dbReference>
<evidence type="ECO:0000256" key="2">
    <source>
        <dbReference type="ARBA" id="ARBA00022980"/>
    </source>
</evidence>
<accession>F0ZRN5</accession>
<dbReference type="SMART" id="SM01387">
    <property type="entry name" value="Ribosomal_S15"/>
    <property type="match status" value="1"/>
</dbReference>
<dbReference type="GO" id="GO:1990904">
    <property type="term" value="C:ribonucleoprotein complex"/>
    <property type="evidence" value="ECO:0007669"/>
    <property type="project" value="UniProtKB-KW"/>
</dbReference>
<comment type="similarity">
    <text evidence="1">Belongs to the universal ribosomal protein uS15 family.</text>
</comment>
<dbReference type="GeneID" id="10504422"/>
<reference evidence="5" key="1">
    <citation type="journal article" date="2011" name="Genome Biol.">
        <title>Comparative genomics of the social amoebae Dictyostelium discoideum and Dictyostelium purpureum.</title>
        <authorList>
            <consortium name="US DOE Joint Genome Institute (JGI-PGF)"/>
            <person name="Sucgang R."/>
            <person name="Kuo A."/>
            <person name="Tian X."/>
            <person name="Salerno W."/>
            <person name="Parikh A."/>
            <person name="Feasley C.L."/>
            <person name="Dalin E."/>
            <person name="Tu H."/>
            <person name="Huang E."/>
            <person name="Barry K."/>
            <person name="Lindquist E."/>
            <person name="Shapiro H."/>
            <person name="Bruce D."/>
            <person name="Schmutz J."/>
            <person name="Salamov A."/>
            <person name="Fey P."/>
            <person name="Gaudet P."/>
            <person name="Anjard C."/>
            <person name="Babu M.M."/>
            <person name="Basu S."/>
            <person name="Bushmanova Y."/>
            <person name="van der Wel H."/>
            <person name="Katoh-Kurasawa M."/>
            <person name="Dinh C."/>
            <person name="Coutinho P.M."/>
            <person name="Saito T."/>
            <person name="Elias M."/>
            <person name="Schaap P."/>
            <person name="Kay R.R."/>
            <person name="Henrissat B."/>
            <person name="Eichinger L."/>
            <person name="Rivero F."/>
            <person name="Putnam N.H."/>
            <person name="West C.M."/>
            <person name="Loomis W.F."/>
            <person name="Chisholm R.L."/>
            <person name="Shaulsky G."/>
            <person name="Strassmann J.E."/>
            <person name="Queller D.C."/>
            <person name="Kuspa A."/>
            <person name="Grigoriev I.V."/>
        </authorList>
    </citation>
    <scope>NUCLEOTIDE SEQUENCE [LARGE SCALE GENOMIC DNA]</scope>
    <source>
        <strain evidence="5">QSDP1</strain>
    </source>
</reference>
<dbReference type="KEGG" id="dpp:DICPUDRAFT_80829"/>
<proteinExistence type="inferred from homology"/>
<dbReference type="STRING" id="5786.F0ZRN5"/>
<gene>
    <name evidence="4" type="ORF">DICPUDRAFT_80829</name>
</gene>
<dbReference type="NCBIfam" id="TIGR00952">
    <property type="entry name" value="S15_bact"/>
    <property type="match status" value="1"/>
</dbReference>
<dbReference type="InterPro" id="IPR000589">
    <property type="entry name" value="Ribosomal_uS15"/>
</dbReference>
<dbReference type="PANTHER" id="PTHR23321:SF26">
    <property type="entry name" value="SMALL RIBOSOMAL SUBUNIT PROTEIN US15M"/>
    <property type="match status" value="1"/>
</dbReference>
<dbReference type="InParanoid" id="F0ZRN5"/>
<dbReference type="Gene3D" id="1.10.287.10">
    <property type="entry name" value="S15/NS1, RNA-binding"/>
    <property type="match status" value="1"/>
</dbReference>